<dbReference type="Proteomes" id="UP000295515">
    <property type="component" value="Unassembled WGS sequence"/>
</dbReference>
<sequence>MFKQNYIQKLAFDNIRRQRKFYRFIFVSLLTTFILSSVIAILYASYEEISYREKYTRYGKWGLVIDGESENELKSLKKDCSIISGRIYRVGEVNYQGKSLGEMTSLDNTALDLTALQLKEGRFPQNASEIILEEDRLIGLDIPHKVNQTIELTVNDGNHQQTLPYKIVGIAKNYSQIYSISLGSFITVNHPTSNYQTLVYSKDNLQLWNSVITNQFEDRIQYNMETYGGNYKRMGEDSLYQYDDYSLYFRYVIVIVGFIGVLGTMISSVSKRTENFVLMRAIGATSKQIQKLIVYEGLLLIIIAGIIGVVCGLILSATILYLYHSLMNGAFLMIVNQTFYVQLAISFIVAVIVNFIPSFEAYFIPLTSKVHQSIKKHKVRKIRKVTIPSLALRELTDNKTASISLIILLMVGIMGNMMLFYTIDTYTDDLKSLYVEDYDYTIGNYDDSISQDELTALSQIKGVSTQIVHSHDIQVYWQDITEEKSLLYGRQNNFNLQPESKYYYLETSELFYYENQAVVEDILLAHHMEGRFPENEDEVFIVKEFWNAHEDGSGSGGYYTKKQFDEDKKDSYIQEKGLDIGDEVEVFTNDWGSRKLGNGHRMKIVGTIYFDDVTQKENRLFFGIGSGGMYKFLTNKQTYQKYISKDTEQNIFCDVNNYDAQFTLKKQLFEIKDRYPDVMYNDLNSVQQLHIISLKEITFKDISFFGGLVFGIILLVYMNRKIKAIARKHQIGLYRAIGMTKKQIVMIYTLYAFAIYIISFIIYTILSILLSNLQFLNMLDYIQLSQVLSVISLGVIVIFVIVFAVYSELKNNILESISHD</sequence>
<keyword evidence="3 7" id="KW-0812">Transmembrane</keyword>
<comment type="subcellular location">
    <subcellularLocation>
        <location evidence="1">Cell membrane</location>
        <topology evidence="1">Multi-pass membrane protein</topology>
    </subcellularLocation>
</comment>
<comment type="similarity">
    <text evidence="6">Belongs to the ABC-4 integral membrane protein family.</text>
</comment>
<dbReference type="GO" id="GO:0022857">
    <property type="term" value="F:transmembrane transporter activity"/>
    <property type="evidence" value="ECO:0007669"/>
    <property type="project" value="TreeGrafter"/>
</dbReference>
<evidence type="ECO:0000256" key="3">
    <source>
        <dbReference type="ARBA" id="ARBA00022692"/>
    </source>
</evidence>
<dbReference type="PANTHER" id="PTHR30572:SF4">
    <property type="entry name" value="ABC TRANSPORTER PERMEASE YTRF"/>
    <property type="match status" value="1"/>
</dbReference>
<reference evidence="9 10" key="1">
    <citation type="submission" date="2019-03" db="EMBL/GenBank/DDBJ databases">
        <title>Genomic Encyclopedia of Type Strains, Phase IV (KMG-IV): sequencing the most valuable type-strain genomes for metagenomic binning, comparative biology and taxonomic classification.</title>
        <authorList>
            <person name="Goeker M."/>
        </authorList>
    </citation>
    <scope>NUCLEOTIDE SEQUENCE [LARGE SCALE GENOMIC DNA]</scope>
    <source>
        <strain evidence="9 10">DSM 29487</strain>
    </source>
</reference>
<dbReference type="PANTHER" id="PTHR30572">
    <property type="entry name" value="MEMBRANE COMPONENT OF TRANSPORTER-RELATED"/>
    <property type="match status" value="1"/>
</dbReference>
<dbReference type="InterPro" id="IPR050250">
    <property type="entry name" value="Macrolide_Exporter_MacB"/>
</dbReference>
<keyword evidence="5 7" id="KW-0472">Membrane</keyword>
<evidence type="ECO:0000256" key="5">
    <source>
        <dbReference type="ARBA" id="ARBA00023136"/>
    </source>
</evidence>
<evidence type="ECO:0000256" key="1">
    <source>
        <dbReference type="ARBA" id="ARBA00004651"/>
    </source>
</evidence>
<feature type="domain" description="ABC3 transporter permease C-terminal" evidence="8">
    <location>
        <begin position="251"/>
        <end position="359"/>
    </location>
</feature>
<dbReference type="InterPro" id="IPR003838">
    <property type="entry name" value="ABC3_permease_C"/>
</dbReference>
<feature type="transmembrane region" description="Helical" evidence="7">
    <location>
        <begin position="297"/>
        <end position="323"/>
    </location>
</feature>
<evidence type="ECO:0000259" key="8">
    <source>
        <dbReference type="Pfam" id="PF02687"/>
    </source>
</evidence>
<evidence type="ECO:0000313" key="10">
    <source>
        <dbReference type="Proteomes" id="UP000295515"/>
    </source>
</evidence>
<dbReference type="Pfam" id="PF02687">
    <property type="entry name" value="FtsX"/>
    <property type="match status" value="2"/>
</dbReference>
<evidence type="ECO:0000256" key="6">
    <source>
        <dbReference type="ARBA" id="ARBA00038076"/>
    </source>
</evidence>
<dbReference type="GO" id="GO:0005886">
    <property type="term" value="C:plasma membrane"/>
    <property type="evidence" value="ECO:0007669"/>
    <property type="project" value="UniProtKB-SubCell"/>
</dbReference>
<dbReference type="GeneID" id="98915552"/>
<protein>
    <submittedName>
        <fullName evidence="9">FtsX-like permease family protein</fullName>
    </submittedName>
</protein>
<feature type="transmembrane region" description="Helical" evidence="7">
    <location>
        <begin position="702"/>
        <end position="718"/>
    </location>
</feature>
<proteinExistence type="inferred from homology"/>
<feature type="transmembrane region" description="Helical" evidence="7">
    <location>
        <begin position="403"/>
        <end position="423"/>
    </location>
</feature>
<dbReference type="RefSeq" id="WP_066448004.1">
    <property type="nucleotide sequence ID" value="NZ_JANKBF010000012.1"/>
</dbReference>
<accession>A0A4R3Z1B5</accession>
<evidence type="ECO:0000313" key="9">
    <source>
        <dbReference type="EMBL" id="TCV98672.1"/>
    </source>
</evidence>
<feature type="transmembrane region" description="Helical" evidence="7">
    <location>
        <begin position="343"/>
        <end position="366"/>
    </location>
</feature>
<dbReference type="EMBL" id="SMCQ01000011">
    <property type="protein sequence ID" value="TCV98672.1"/>
    <property type="molecule type" value="Genomic_DNA"/>
</dbReference>
<evidence type="ECO:0000256" key="2">
    <source>
        <dbReference type="ARBA" id="ARBA00022475"/>
    </source>
</evidence>
<name>A0A4R3Z1B5_9FIRM</name>
<feature type="domain" description="ABC3 transporter permease C-terminal" evidence="8">
    <location>
        <begin position="703"/>
        <end position="805"/>
    </location>
</feature>
<keyword evidence="10" id="KW-1185">Reference proteome</keyword>
<organism evidence="9 10">
    <name type="scientific">Longibaculum muris</name>
    <dbReference type="NCBI Taxonomy" id="1796628"/>
    <lineage>
        <taxon>Bacteria</taxon>
        <taxon>Bacillati</taxon>
        <taxon>Bacillota</taxon>
        <taxon>Erysipelotrichia</taxon>
        <taxon>Erysipelotrichales</taxon>
        <taxon>Coprobacillaceae</taxon>
        <taxon>Longibaculum</taxon>
    </lineage>
</organism>
<feature type="transmembrane region" description="Helical" evidence="7">
    <location>
        <begin position="745"/>
        <end position="766"/>
    </location>
</feature>
<dbReference type="AlphaFoldDB" id="A0A4R3Z1B5"/>
<gene>
    <name evidence="9" type="ORF">EDD60_11185</name>
</gene>
<keyword evidence="2" id="KW-1003">Cell membrane</keyword>
<feature type="transmembrane region" description="Helical" evidence="7">
    <location>
        <begin position="248"/>
        <end position="270"/>
    </location>
</feature>
<feature type="transmembrane region" description="Helical" evidence="7">
    <location>
        <begin position="786"/>
        <end position="806"/>
    </location>
</feature>
<evidence type="ECO:0000256" key="7">
    <source>
        <dbReference type="SAM" id="Phobius"/>
    </source>
</evidence>
<keyword evidence="4 7" id="KW-1133">Transmembrane helix</keyword>
<feature type="transmembrane region" description="Helical" evidence="7">
    <location>
        <begin position="21"/>
        <end position="46"/>
    </location>
</feature>
<comment type="caution">
    <text evidence="9">The sequence shown here is derived from an EMBL/GenBank/DDBJ whole genome shotgun (WGS) entry which is preliminary data.</text>
</comment>
<evidence type="ECO:0000256" key="4">
    <source>
        <dbReference type="ARBA" id="ARBA00022989"/>
    </source>
</evidence>